<dbReference type="GO" id="GO:0030246">
    <property type="term" value="F:carbohydrate binding"/>
    <property type="evidence" value="ECO:0007669"/>
    <property type="project" value="InterPro"/>
</dbReference>
<name>X1LXZ0_9ZZZZ</name>
<reference evidence="1" key="1">
    <citation type="journal article" date="2014" name="Front. Microbiol.">
        <title>High frequency of phylogenetically diverse reductive dehalogenase-homologous genes in deep subseafloor sedimentary metagenomes.</title>
        <authorList>
            <person name="Kawai M."/>
            <person name="Futagami T."/>
            <person name="Toyoda A."/>
            <person name="Takaki Y."/>
            <person name="Nishi S."/>
            <person name="Hori S."/>
            <person name="Arai W."/>
            <person name="Tsubouchi T."/>
            <person name="Morono Y."/>
            <person name="Uchiyama I."/>
            <person name="Ito T."/>
            <person name="Fujiyama A."/>
            <person name="Inagaki F."/>
            <person name="Takami H."/>
        </authorList>
    </citation>
    <scope>NUCLEOTIDE SEQUENCE</scope>
    <source>
        <strain evidence="1">Expedition CK06-06</strain>
    </source>
</reference>
<dbReference type="AlphaFoldDB" id="X1LXZ0"/>
<organism evidence="1">
    <name type="scientific">marine sediment metagenome</name>
    <dbReference type="NCBI Taxonomy" id="412755"/>
    <lineage>
        <taxon>unclassified sequences</taxon>
        <taxon>metagenomes</taxon>
        <taxon>ecological metagenomes</taxon>
    </lineage>
</organism>
<dbReference type="InterPro" id="IPR008965">
    <property type="entry name" value="CBM2/CBM3_carb-bd_dom_sf"/>
</dbReference>
<accession>X1LXZ0</accession>
<protein>
    <recommendedName>
        <fullName evidence="2">Cohesin domain-containing protein</fullName>
    </recommendedName>
</protein>
<dbReference type="EMBL" id="BARV01022807">
    <property type="protein sequence ID" value="GAI24257.1"/>
    <property type="molecule type" value="Genomic_DNA"/>
</dbReference>
<comment type="caution">
    <text evidence="1">The sequence shown here is derived from an EMBL/GenBank/DDBJ whole genome shotgun (WGS) entry which is preliminary data.</text>
</comment>
<sequence>MILKIFKTQFLILSICCLLLAASSVAAARLYLMPLSQTIYQDNSFIVEVKLDTEGKEINTVEANLTYSSDFLEVIDVSKGNSILTLWLKEPDVQQKDVSLIGGIPNGFQGEEGLIAKLIFRGKEIGEGIVSFKENSKVLLNDGKGTETRLNFSEGNYEIIKKPDIVVVLPPKILTLKLKVTDLRPSVSSAQIPKL</sequence>
<evidence type="ECO:0000313" key="1">
    <source>
        <dbReference type="EMBL" id="GAI24257.1"/>
    </source>
</evidence>
<dbReference type="Gene3D" id="2.60.40.680">
    <property type="match status" value="1"/>
</dbReference>
<dbReference type="SUPFAM" id="SSF49384">
    <property type="entry name" value="Carbohydrate-binding domain"/>
    <property type="match status" value="1"/>
</dbReference>
<dbReference type="CDD" id="cd08547">
    <property type="entry name" value="Type_II_cohesin"/>
    <property type="match status" value="1"/>
</dbReference>
<evidence type="ECO:0008006" key="2">
    <source>
        <dbReference type="Google" id="ProtNLM"/>
    </source>
</evidence>
<gene>
    <name evidence="1" type="ORF">S06H3_37530</name>
</gene>
<proteinExistence type="predicted"/>